<dbReference type="AlphaFoldDB" id="A0AAJ0BTS6"/>
<dbReference type="GeneID" id="85315194"/>
<feature type="binding site" description="axial binding residue" evidence="6">
    <location>
        <position position="473"/>
    </location>
    <ligand>
        <name>heme</name>
        <dbReference type="ChEBI" id="CHEBI:30413"/>
    </ligand>
    <ligandPart>
        <name>Fe</name>
        <dbReference type="ChEBI" id="CHEBI:18248"/>
    </ligandPart>
</feature>
<dbReference type="GO" id="GO:0016705">
    <property type="term" value="F:oxidoreductase activity, acting on paired donors, with incorporation or reduction of molecular oxygen"/>
    <property type="evidence" value="ECO:0007669"/>
    <property type="project" value="InterPro"/>
</dbReference>
<comment type="similarity">
    <text evidence="1">Belongs to the cytochrome P450 family.</text>
</comment>
<dbReference type="PRINTS" id="PR00463">
    <property type="entry name" value="EP450I"/>
</dbReference>
<accession>A0AAJ0BTS6</accession>
<evidence type="ECO:0000313" key="8">
    <source>
        <dbReference type="EMBL" id="KAK1763263.1"/>
    </source>
</evidence>
<comment type="caution">
    <text evidence="8">The sequence shown here is derived from an EMBL/GenBank/DDBJ whole genome shotgun (WGS) entry which is preliminary data.</text>
</comment>
<proteinExistence type="inferred from homology"/>
<dbReference type="GO" id="GO:0020037">
    <property type="term" value="F:heme binding"/>
    <property type="evidence" value="ECO:0007669"/>
    <property type="project" value="InterPro"/>
</dbReference>
<keyword evidence="7" id="KW-0472">Membrane</keyword>
<feature type="transmembrane region" description="Helical" evidence="7">
    <location>
        <begin position="24"/>
        <end position="51"/>
    </location>
</feature>
<gene>
    <name evidence="8" type="ORF">QBC33DRAFT_598855</name>
</gene>
<keyword evidence="9" id="KW-1185">Reference proteome</keyword>
<dbReference type="Gene3D" id="1.10.630.10">
    <property type="entry name" value="Cytochrome P450"/>
    <property type="match status" value="1"/>
</dbReference>
<dbReference type="Pfam" id="PF00067">
    <property type="entry name" value="p450"/>
    <property type="match status" value="1"/>
</dbReference>
<dbReference type="GO" id="GO:0005506">
    <property type="term" value="F:iron ion binding"/>
    <property type="evidence" value="ECO:0007669"/>
    <property type="project" value="InterPro"/>
</dbReference>
<dbReference type="PANTHER" id="PTHR46300">
    <property type="entry name" value="P450, PUTATIVE (EUROFUNG)-RELATED-RELATED"/>
    <property type="match status" value="1"/>
</dbReference>
<reference evidence="8" key="1">
    <citation type="submission" date="2023-06" db="EMBL/GenBank/DDBJ databases">
        <title>Genome-scale phylogeny and comparative genomics of the fungal order Sordariales.</title>
        <authorList>
            <consortium name="Lawrence Berkeley National Laboratory"/>
            <person name="Hensen N."/>
            <person name="Bonometti L."/>
            <person name="Westerberg I."/>
            <person name="Brannstrom I.O."/>
            <person name="Guillou S."/>
            <person name="Cros-Aarteil S."/>
            <person name="Calhoun S."/>
            <person name="Haridas S."/>
            <person name="Kuo A."/>
            <person name="Mondo S."/>
            <person name="Pangilinan J."/>
            <person name="Riley R."/>
            <person name="Labutti K."/>
            <person name="Andreopoulos B."/>
            <person name="Lipzen A."/>
            <person name="Chen C."/>
            <person name="Yanf M."/>
            <person name="Daum C."/>
            <person name="Ng V."/>
            <person name="Clum A."/>
            <person name="Steindorff A."/>
            <person name="Ohm R."/>
            <person name="Martin F."/>
            <person name="Silar P."/>
            <person name="Natvig D."/>
            <person name="Lalanne C."/>
            <person name="Gautier V."/>
            <person name="Ament-Velasquez S.L."/>
            <person name="Kruys A."/>
            <person name="Hutchinson M.I."/>
            <person name="Powell A.J."/>
            <person name="Barry K."/>
            <person name="Miller A.N."/>
            <person name="Grigoriev I.V."/>
            <person name="Debuchy R."/>
            <person name="Gladieux P."/>
            <person name="Thoren M.H."/>
            <person name="Johannesson H."/>
        </authorList>
    </citation>
    <scope>NUCLEOTIDE SEQUENCE</scope>
    <source>
        <strain evidence="8">8032-3</strain>
    </source>
</reference>
<sequence>MTKSAGSSGPLRGFGPSGVLDPTIYAYLGVPGLLALGTVLAIVSLTFYHLWRRDQRLRHLPPKVPGFPIINQTLYHMQDDLATNAIKWTREYGEIYRTRTGMTDWIWLNSGEAVKEIIDRKSSIYSSRLISPMGFEAASGGRRVVFMPRGKKWRTIRGIIHKLLTPKAAKSYAPIQTFEAKQLSVDLLNSPQDFYMHNRRYTASLILQITYGRRLPKFECEEMHKIFEVLIRFGQIRRPGQWLVDSFPSLANFPPFDLVSNWRQFGKECHLKDSKIWMDLWTRMRQEIEAGTAPHSFGKGFVHSDWAEKGLDELQAAYVLGTMIEAGSETTSVQLNNTLVGILSRGREVVKAAQAELDRVVGSDRTPTFEDEENLPYIRAMVKEVNRWRFVNKFGTNHYATEEGWYKGYFIPKGSVVMINIWGLHYDPKRFPDPEKYEPMRYYNHKLSAAESVAAGDPDLRDHWTYGGGRRICPGMHVAERSLFLNIARLMWGFDVRHAKDANGVDIPVDSTFTGMVPGATAAPIPFKCDIRVRSPKHERILRQEWMDAQAEGLKLEEINFGDGVVEEDIKA</sequence>
<keyword evidence="7" id="KW-1133">Transmembrane helix</keyword>
<dbReference type="Proteomes" id="UP001244011">
    <property type="component" value="Unassembled WGS sequence"/>
</dbReference>
<evidence type="ECO:0000256" key="5">
    <source>
        <dbReference type="ARBA" id="ARBA00023033"/>
    </source>
</evidence>
<dbReference type="InterPro" id="IPR002401">
    <property type="entry name" value="Cyt_P450_E_grp-I"/>
</dbReference>
<evidence type="ECO:0000256" key="7">
    <source>
        <dbReference type="SAM" id="Phobius"/>
    </source>
</evidence>
<dbReference type="EMBL" id="MU839029">
    <property type="protein sequence ID" value="KAK1763263.1"/>
    <property type="molecule type" value="Genomic_DNA"/>
</dbReference>
<dbReference type="InterPro" id="IPR036396">
    <property type="entry name" value="Cyt_P450_sf"/>
</dbReference>
<keyword evidence="3" id="KW-0560">Oxidoreductase</keyword>
<protein>
    <submittedName>
        <fullName evidence="8">O-methylsterigmatocystin oxidoreductase</fullName>
    </submittedName>
</protein>
<keyword evidence="6" id="KW-0349">Heme</keyword>
<dbReference type="RefSeq" id="XP_060279476.1">
    <property type="nucleotide sequence ID" value="XM_060432007.1"/>
</dbReference>
<keyword evidence="4 6" id="KW-0408">Iron</keyword>
<keyword evidence="5" id="KW-0503">Monooxygenase</keyword>
<evidence type="ECO:0000256" key="3">
    <source>
        <dbReference type="ARBA" id="ARBA00023002"/>
    </source>
</evidence>
<comment type="cofactor">
    <cofactor evidence="6">
        <name>heme</name>
        <dbReference type="ChEBI" id="CHEBI:30413"/>
    </cofactor>
</comment>
<dbReference type="SUPFAM" id="SSF48264">
    <property type="entry name" value="Cytochrome P450"/>
    <property type="match status" value="1"/>
</dbReference>
<keyword evidence="2 6" id="KW-0479">Metal-binding</keyword>
<dbReference type="GO" id="GO:0004497">
    <property type="term" value="F:monooxygenase activity"/>
    <property type="evidence" value="ECO:0007669"/>
    <property type="project" value="UniProtKB-KW"/>
</dbReference>
<dbReference type="InterPro" id="IPR050364">
    <property type="entry name" value="Cytochrome_P450_fung"/>
</dbReference>
<keyword evidence="7" id="KW-0812">Transmembrane</keyword>
<evidence type="ECO:0000256" key="6">
    <source>
        <dbReference type="PIRSR" id="PIRSR602401-1"/>
    </source>
</evidence>
<name>A0AAJ0BTS6_9PEZI</name>
<evidence type="ECO:0000256" key="1">
    <source>
        <dbReference type="ARBA" id="ARBA00010617"/>
    </source>
</evidence>
<evidence type="ECO:0000256" key="4">
    <source>
        <dbReference type="ARBA" id="ARBA00023004"/>
    </source>
</evidence>
<organism evidence="8 9">
    <name type="scientific">Phialemonium atrogriseum</name>
    <dbReference type="NCBI Taxonomy" id="1093897"/>
    <lineage>
        <taxon>Eukaryota</taxon>
        <taxon>Fungi</taxon>
        <taxon>Dikarya</taxon>
        <taxon>Ascomycota</taxon>
        <taxon>Pezizomycotina</taxon>
        <taxon>Sordariomycetes</taxon>
        <taxon>Sordariomycetidae</taxon>
        <taxon>Cephalothecales</taxon>
        <taxon>Cephalothecaceae</taxon>
        <taxon>Phialemonium</taxon>
    </lineage>
</organism>
<evidence type="ECO:0000256" key="2">
    <source>
        <dbReference type="ARBA" id="ARBA00022723"/>
    </source>
</evidence>
<dbReference type="PANTHER" id="PTHR46300:SF2">
    <property type="entry name" value="CYTOCHROME P450 MONOOXYGENASE ALNH-RELATED"/>
    <property type="match status" value="1"/>
</dbReference>
<dbReference type="CDD" id="cd11065">
    <property type="entry name" value="CYP64-like"/>
    <property type="match status" value="1"/>
</dbReference>
<evidence type="ECO:0000313" key="9">
    <source>
        <dbReference type="Proteomes" id="UP001244011"/>
    </source>
</evidence>
<dbReference type="InterPro" id="IPR001128">
    <property type="entry name" value="Cyt_P450"/>
</dbReference>